<feature type="domain" description="RNase H type-1" evidence="1">
    <location>
        <begin position="37"/>
        <end position="111"/>
    </location>
</feature>
<dbReference type="InterPro" id="IPR002156">
    <property type="entry name" value="RNaseH_domain"/>
</dbReference>
<dbReference type="InterPro" id="IPR052929">
    <property type="entry name" value="RNase_H-like_EbsB-rel"/>
</dbReference>
<dbReference type="Pfam" id="PF13456">
    <property type="entry name" value="RVT_3"/>
    <property type="match status" value="1"/>
</dbReference>
<dbReference type="EMBL" id="CP136894">
    <property type="protein sequence ID" value="WOL07940.1"/>
    <property type="molecule type" value="Genomic_DNA"/>
</dbReference>
<evidence type="ECO:0000259" key="1">
    <source>
        <dbReference type="Pfam" id="PF13456"/>
    </source>
</evidence>
<proteinExistence type="predicted"/>
<evidence type="ECO:0000313" key="3">
    <source>
        <dbReference type="Proteomes" id="UP001327560"/>
    </source>
</evidence>
<dbReference type="PANTHER" id="PTHR47074">
    <property type="entry name" value="BNAC02G40300D PROTEIN"/>
    <property type="match status" value="1"/>
</dbReference>
<protein>
    <recommendedName>
        <fullName evidence="1">RNase H type-1 domain-containing protein</fullName>
    </recommendedName>
</protein>
<sequence length="146" mass="16661">MYSHLKTFLSDGNIISNAINLKWNPSMEPWVKINSYGSMKHNDGGDGLVVRNSHGVVIHVESFYLLGKSIDFYEIFALKMAASYTSTKGLTRVIFELDNKFLVDYLKEIQCQFHFVISLEILNSSVHVFIPIFFNLYSGSAIEPRM</sequence>
<reference evidence="2 3" key="1">
    <citation type="submission" date="2023-10" db="EMBL/GenBank/DDBJ databases">
        <title>Chromosome-scale genome assembly provides insights into flower coloration mechanisms of Canna indica.</title>
        <authorList>
            <person name="Li C."/>
        </authorList>
    </citation>
    <scope>NUCLEOTIDE SEQUENCE [LARGE SCALE GENOMIC DNA]</scope>
    <source>
        <tissue evidence="2">Flower</tissue>
    </source>
</reference>
<dbReference type="GO" id="GO:0003676">
    <property type="term" value="F:nucleic acid binding"/>
    <property type="evidence" value="ECO:0007669"/>
    <property type="project" value="InterPro"/>
</dbReference>
<gene>
    <name evidence="2" type="ORF">Cni_G16690</name>
</gene>
<dbReference type="PANTHER" id="PTHR47074:SF73">
    <property type="entry name" value="OS04G0448401 PROTEIN"/>
    <property type="match status" value="1"/>
</dbReference>
<name>A0AAQ3KI43_9LILI</name>
<dbReference type="Proteomes" id="UP001327560">
    <property type="component" value="Chromosome 5"/>
</dbReference>
<dbReference type="AlphaFoldDB" id="A0AAQ3KI43"/>
<dbReference type="GO" id="GO:0004523">
    <property type="term" value="F:RNA-DNA hybrid ribonuclease activity"/>
    <property type="evidence" value="ECO:0007669"/>
    <property type="project" value="InterPro"/>
</dbReference>
<organism evidence="2 3">
    <name type="scientific">Canna indica</name>
    <name type="common">Indian-shot</name>
    <dbReference type="NCBI Taxonomy" id="4628"/>
    <lineage>
        <taxon>Eukaryota</taxon>
        <taxon>Viridiplantae</taxon>
        <taxon>Streptophyta</taxon>
        <taxon>Embryophyta</taxon>
        <taxon>Tracheophyta</taxon>
        <taxon>Spermatophyta</taxon>
        <taxon>Magnoliopsida</taxon>
        <taxon>Liliopsida</taxon>
        <taxon>Zingiberales</taxon>
        <taxon>Cannaceae</taxon>
        <taxon>Canna</taxon>
    </lineage>
</organism>
<evidence type="ECO:0000313" key="2">
    <source>
        <dbReference type="EMBL" id="WOL07940.1"/>
    </source>
</evidence>
<accession>A0AAQ3KI43</accession>
<keyword evidence="3" id="KW-1185">Reference proteome</keyword>